<feature type="domain" description="NAD(P)-binding" evidence="1">
    <location>
        <begin position="13"/>
        <end position="325"/>
    </location>
</feature>
<evidence type="ECO:0000259" key="1">
    <source>
        <dbReference type="Pfam" id="PF16363"/>
    </source>
</evidence>
<evidence type="ECO:0000313" key="3">
    <source>
        <dbReference type="Proteomes" id="UP000542125"/>
    </source>
</evidence>
<dbReference type="CDD" id="cd05252">
    <property type="entry name" value="CDP_GD_SDR_e"/>
    <property type="match status" value="1"/>
</dbReference>
<name>A0A7Y9LMJ2_9BURK</name>
<proteinExistence type="predicted"/>
<dbReference type="InterPro" id="IPR036291">
    <property type="entry name" value="NAD(P)-bd_dom_sf"/>
</dbReference>
<dbReference type="Gene3D" id="3.40.50.720">
    <property type="entry name" value="NAD(P)-binding Rossmann-like Domain"/>
    <property type="match status" value="1"/>
</dbReference>
<accession>A0A7Y9LMJ2</accession>
<dbReference type="AlphaFoldDB" id="A0A7Y9LMJ2"/>
<organism evidence="2 3">
    <name type="scientific">Pigmentiphaga litoralis</name>
    <dbReference type="NCBI Taxonomy" id="516702"/>
    <lineage>
        <taxon>Bacteria</taxon>
        <taxon>Pseudomonadati</taxon>
        <taxon>Pseudomonadota</taxon>
        <taxon>Betaproteobacteria</taxon>
        <taxon>Burkholderiales</taxon>
        <taxon>Alcaligenaceae</taxon>
        <taxon>Pigmentiphaga</taxon>
    </lineage>
</organism>
<dbReference type="Pfam" id="PF16363">
    <property type="entry name" value="GDP_Man_Dehyd"/>
    <property type="match status" value="1"/>
</dbReference>
<dbReference type="Gene3D" id="3.90.25.10">
    <property type="entry name" value="UDP-galactose 4-epimerase, domain 1"/>
    <property type="match status" value="1"/>
</dbReference>
<dbReference type="Proteomes" id="UP000542125">
    <property type="component" value="Unassembled WGS sequence"/>
</dbReference>
<reference evidence="2 3" key="1">
    <citation type="submission" date="2020-07" db="EMBL/GenBank/DDBJ databases">
        <title>Genomic Encyclopedia of Type Strains, Phase IV (KMG-V): Genome sequencing to study the core and pangenomes of soil and plant-associated prokaryotes.</title>
        <authorList>
            <person name="Whitman W."/>
        </authorList>
    </citation>
    <scope>NUCLEOTIDE SEQUENCE [LARGE SCALE GENOMIC DNA]</scope>
    <source>
        <strain evidence="2 3">SAS40</strain>
    </source>
</reference>
<dbReference type="PANTHER" id="PTHR43000">
    <property type="entry name" value="DTDP-D-GLUCOSE 4,6-DEHYDRATASE-RELATED"/>
    <property type="match status" value="1"/>
</dbReference>
<comment type="caution">
    <text evidence="2">The sequence shown here is derived from an EMBL/GenBank/DDBJ whole genome shotgun (WGS) entry which is preliminary data.</text>
</comment>
<dbReference type="InterPro" id="IPR013445">
    <property type="entry name" value="CDP_4_6_deHydtase"/>
</dbReference>
<protein>
    <submittedName>
        <fullName evidence="2">CDP-glucose 4,6-dehydratase</fullName>
        <ecNumber evidence="2">4.2.1.45</ecNumber>
    </submittedName>
</protein>
<dbReference type="EMBL" id="JACBYR010000001">
    <property type="protein sequence ID" value="NYE82168.1"/>
    <property type="molecule type" value="Genomic_DNA"/>
</dbReference>
<dbReference type="EC" id="4.2.1.45" evidence="2"/>
<dbReference type="RefSeq" id="WP_179584765.1">
    <property type="nucleotide sequence ID" value="NZ_JACBYR010000001.1"/>
</dbReference>
<evidence type="ECO:0000313" key="2">
    <source>
        <dbReference type="EMBL" id="NYE82168.1"/>
    </source>
</evidence>
<dbReference type="NCBIfam" id="TIGR02622">
    <property type="entry name" value="CDP_4_6_dhtase"/>
    <property type="match status" value="1"/>
</dbReference>
<dbReference type="InterPro" id="IPR016040">
    <property type="entry name" value="NAD(P)-bd_dom"/>
</dbReference>
<dbReference type="GO" id="GO:0047733">
    <property type="term" value="F:CDP-glucose 4,6-dehydratase activity"/>
    <property type="evidence" value="ECO:0007669"/>
    <property type="project" value="UniProtKB-EC"/>
</dbReference>
<keyword evidence="2" id="KW-0456">Lyase</keyword>
<sequence length="359" mass="39916">MNPTFWKGKRVFMTGHTGFKGSWLSLWLQSLGAEVTGFSLAPDSEPNLFQRANVAEGMNSQIGDIRDLAAMQAAIKAAQPEIVIHMAAQALVRYSYVNPVETYATNVMGTVHLLEAVRQTEGVKAVVIVTSDKCYENKEWLWGYRENEPMGGYDPYSNSKGCSELVTSAYRNSFFNPDDYARHGVAVGSGRAGNVIGGGDWAQDRLIPDMMRAIAAGQSVHIRSPHAIRPWQHVLEPLSGYLTLAERLYNEGVTFADGWNFGPEDSDTQPVQWIVERLTSTWGAGASWELDKNPQPHEATFLKLDCSKARSQLGWRPQWTLPITIDKIVEWFKAAQQGADMRALTLTQIDSYQTSLLKA</sequence>
<dbReference type="SUPFAM" id="SSF51735">
    <property type="entry name" value="NAD(P)-binding Rossmann-fold domains"/>
    <property type="match status" value="1"/>
</dbReference>
<keyword evidence="3" id="KW-1185">Reference proteome</keyword>
<gene>
    <name evidence="2" type="ORF">FHW18_001439</name>
</gene>